<evidence type="ECO:0000313" key="1">
    <source>
        <dbReference type="EMBL" id="MCM2374016.1"/>
    </source>
</evidence>
<comment type="caution">
    <text evidence="1">The sequence shown here is derived from an EMBL/GenBank/DDBJ whole genome shotgun (WGS) entry which is preliminary data.</text>
</comment>
<gene>
    <name evidence="1" type="ORF">NB063_25665</name>
</gene>
<reference evidence="1 2" key="1">
    <citation type="journal article" date="2022" name="Syst. Appl. Microbiol.">
        <title>Rhodopirellula aestuarii sp. nov., a novel member of the genus Rhodopirellula isolated from brackish sediments collected in the Tagus River estuary, Portugal.</title>
        <authorList>
            <person name="Vitorino I.R."/>
            <person name="Klimek D."/>
            <person name="Calusinska M."/>
            <person name="Lobo-da-Cunha A."/>
            <person name="Vasconcelos V."/>
            <person name="Lage O.M."/>
        </authorList>
    </citation>
    <scope>NUCLEOTIDE SEQUENCE [LARGE SCALE GENOMIC DNA]</scope>
    <source>
        <strain evidence="1 2">ICT_H3.1</strain>
    </source>
</reference>
<dbReference type="GO" id="GO:0016787">
    <property type="term" value="F:hydrolase activity"/>
    <property type="evidence" value="ECO:0007669"/>
    <property type="project" value="UniProtKB-KW"/>
</dbReference>
<organism evidence="1 2">
    <name type="scientific">Aporhodopirellula aestuarii</name>
    <dbReference type="NCBI Taxonomy" id="2950107"/>
    <lineage>
        <taxon>Bacteria</taxon>
        <taxon>Pseudomonadati</taxon>
        <taxon>Planctomycetota</taxon>
        <taxon>Planctomycetia</taxon>
        <taxon>Pirellulales</taxon>
        <taxon>Pirellulaceae</taxon>
        <taxon>Aporhodopirellula</taxon>
    </lineage>
</organism>
<dbReference type="Proteomes" id="UP001202961">
    <property type="component" value="Unassembled WGS sequence"/>
</dbReference>
<dbReference type="RefSeq" id="WP_250931889.1">
    <property type="nucleotide sequence ID" value="NZ_JAMQBK010000078.1"/>
</dbReference>
<evidence type="ECO:0000313" key="2">
    <source>
        <dbReference type="Proteomes" id="UP001202961"/>
    </source>
</evidence>
<name>A0ABT0UB62_9BACT</name>
<dbReference type="EMBL" id="JAMQBK010000078">
    <property type="protein sequence ID" value="MCM2374016.1"/>
    <property type="molecule type" value="Genomic_DNA"/>
</dbReference>
<protein>
    <submittedName>
        <fullName evidence="1">Alpha/beta hydrolase</fullName>
    </submittedName>
</protein>
<proteinExistence type="predicted"/>
<accession>A0ABT0UB62</accession>
<keyword evidence="2" id="KW-1185">Reference proteome</keyword>
<sequence length="382" mass="42117">MISATCLIVAIVSATSLRAEPAGVSDDWMSSPSGFLATPSSLFEPGAATVAHREALPQFDQDVIASDDITHSTSEIPSMPGMPQSLSADLQCDRFWLINTRHLTCNTCRMNLNQPNFHVSRLNRCGQRLPSSMEDYLSSMDSTRPRIIYIHGNRRDASTAISQGLFVYHQVARNRPVDQPIDWVIWSWPSDASSIFLSDVRDKAQRTNSQGLYVAWLLREHLMRSQPSGLIGFSFGGRIVTGSLHALAGGSLGRRTIGEPAITGANIDVGLLAPAVDSRWLCSGAEHGLATQNMNRLVLFYNHRDIALKYFKLISKNPMSQALGYTGPRYFAPRHDGTPLLIRAHDCSSTVGNHHSEKRYYEHSCCAGREMASLVKSVMVVD</sequence>
<keyword evidence="1" id="KW-0378">Hydrolase</keyword>